<organism evidence="5 6">
    <name type="scientific">Streptomyces olivochromogenes</name>
    <dbReference type="NCBI Taxonomy" id="1963"/>
    <lineage>
        <taxon>Bacteria</taxon>
        <taxon>Bacillati</taxon>
        <taxon>Actinomycetota</taxon>
        <taxon>Actinomycetes</taxon>
        <taxon>Kitasatosporales</taxon>
        <taxon>Streptomycetaceae</taxon>
        <taxon>Streptomyces</taxon>
    </lineage>
</organism>
<sequence length="233" mass="25367">MAARLPLEGERRSLRDIAYASIRRAIIESRLAPGEFITEESLSTELGVSRPVLRESVQRLQVEGLLERAGNGRVRVCGVSTEEVQDLYAVRSALEQLSVEETAGKMTPGVIAELHETLGRMRTAASQGSPQKVTESGGDFHAILRRVANNPVNDQMMHMIGGRIDRYRLLSVSTTARDRNSLSEHERILEALANGDVAAAKRAMSEHIMAGRDAVLVAVANLHAAGKPVEAPR</sequence>
<comment type="caution">
    <text evidence="5">The sequence shown here is derived from an EMBL/GenBank/DDBJ whole genome shotgun (WGS) entry which is preliminary data.</text>
</comment>
<keyword evidence="1" id="KW-0805">Transcription regulation</keyword>
<dbReference type="SMART" id="SM00345">
    <property type="entry name" value="HTH_GNTR"/>
    <property type="match status" value="1"/>
</dbReference>
<evidence type="ECO:0000259" key="4">
    <source>
        <dbReference type="PROSITE" id="PS50949"/>
    </source>
</evidence>
<dbReference type="Pfam" id="PF07729">
    <property type="entry name" value="FCD"/>
    <property type="match status" value="1"/>
</dbReference>
<dbReference type="PRINTS" id="PR00035">
    <property type="entry name" value="HTHGNTR"/>
</dbReference>
<dbReference type="SUPFAM" id="SSF46785">
    <property type="entry name" value="Winged helix' DNA-binding domain"/>
    <property type="match status" value="1"/>
</dbReference>
<dbReference type="RefSeq" id="WP_067384682.1">
    <property type="nucleotide sequence ID" value="NZ_BDQI01000042.1"/>
</dbReference>
<dbReference type="SUPFAM" id="SSF48008">
    <property type="entry name" value="GntR ligand-binding domain-like"/>
    <property type="match status" value="1"/>
</dbReference>
<accession>A0A250VUZ9</accession>
<dbReference type="EMBL" id="BDQI01000042">
    <property type="protein sequence ID" value="GAX57934.1"/>
    <property type="molecule type" value="Genomic_DNA"/>
</dbReference>
<dbReference type="Gene3D" id="1.20.120.530">
    <property type="entry name" value="GntR ligand-binding domain-like"/>
    <property type="match status" value="1"/>
</dbReference>
<dbReference type="GO" id="GO:0003677">
    <property type="term" value="F:DNA binding"/>
    <property type="evidence" value="ECO:0007669"/>
    <property type="project" value="UniProtKB-KW"/>
</dbReference>
<protein>
    <submittedName>
        <fullName evidence="5">GntR family transcriptional regulator</fullName>
    </submittedName>
</protein>
<dbReference type="PANTHER" id="PTHR43537:SF24">
    <property type="entry name" value="GLUCONATE OPERON TRANSCRIPTIONAL REPRESSOR"/>
    <property type="match status" value="1"/>
</dbReference>
<dbReference type="SMART" id="SM00895">
    <property type="entry name" value="FCD"/>
    <property type="match status" value="1"/>
</dbReference>
<dbReference type="Pfam" id="PF00392">
    <property type="entry name" value="GntR"/>
    <property type="match status" value="1"/>
</dbReference>
<dbReference type="GO" id="GO:0003700">
    <property type="term" value="F:DNA-binding transcription factor activity"/>
    <property type="evidence" value="ECO:0007669"/>
    <property type="project" value="InterPro"/>
</dbReference>
<dbReference type="InterPro" id="IPR000524">
    <property type="entry name" value="Tscrpt_reg_HTH_GntR"/>
</dbReference>
<proteinExistence type="predicted"/>
<dbReference type="Proteomes" id="UP000217446">
    <property type="component" value="Unassembled WGS sequence"/>
</dbReference>
<keyword evidence="3" id="KW-0804">Transcription</keyword>
<keyword evidence="6" id="KW-1185">Reference proteome</keyword>
<dbReference type="InterPro" id="IPR036390">
    <property type="entry name" value="WH_DNA-bd_sf"/>
</dbReference>
<dbReference type="PANTHER" id="PTHR43537">
    <property type="entry name" value="TRANSCRIPTIONAL REGULATOR, GNTR FAMILY"/>
    <property type="match status" value="1"/>
</dbReference>
<keyword evidence="2" id="KW-0238">DNA-binding</keyword>
<dbReference type="Gene3D" id="1.10.10.10">
    <property type="entry name" value="Winged helix-like DNA-binding domain superfamily/Winged helix DNA-binding domain"/>
    <property type="match status" value="1"/>
</dbReference>
<feature type="domain" description="HTH gntR-type" evidence="4">
    <location>
        <begin position="12"/>
        <end position="79"/>
    </location>
</feature>
<evidence type="ECO:0000256" key="2">
    <source>
        <dbReference type="ARBA" id="ARBA00023125"/>
    </source>
</evidence>
<reference evidence="6" key="1">
    <citation type="submission" date="2017-05" db="EMBL/GenBank/DDBJ databases">
        <title>Streptomyces olivochromogenes NBRC 3561 whole genome shotgun sequence.</title>
        <authorList>
            <person name="Dohra H."/>
            <person name="Kodani S."/>
        </authorList>
    </citation>
    <scope>NUCLEOTIDE SEQUENCE [LARGE SCALE GENOMIC DNA]</scope>
    <source>
        <strain evidence="6">NBRC 3561</strain>
    </source>
</reference>
<evidence type="ECO:0000313" key="5">
    <source>
        <dbReference type="EMBL" id="GAX57934.1"/>
    </source>
</evidence>
<dbReference type="PROSITE" id="PS50949">
    <property type="entry name" value="HTH_GNTR"/>
    <property type="match status" value="1"/>
</dbReference>
<evidence type="ECO:0000313" key="6">
    <source>
        <dbReference type="Proteomes" id="UP000217446"/>
    </source>
</evidence>
<evidence type="ECO:0000256" key="1">
    <source>
        <dbReference type="ARBA" id="ARBA00023015"/>
    </source>
</evidence>
<gene>
    <name evidence="5" type="ORF">SO3561_09505</name>
</gene>
<dbReference type="AlphaFoldDB" id="A0A250VUZ9"/>
<name>A0A250VUZ9_STROL</name>
<evidence type="ECO:0000256" key="3">
    <source>
        <dbReference type="ARBA" id="ARBA00023163"/>
    </source>
</evidence>
<dbReference type="InterPro" id="IPR011711">
    <property type="entry name" value="GntR_C"/>
</dbReference>
<dbReference type="InterPro" id="IPR036388">
    <property type="entry name" value="WH-like_DNA-bd_sf"/>
</dbReference>
<dbReference type="STRING" id="1963.AQJ27_48175"/>
<dbReference type="InterPro" id="IPR008920">
    <property type="entry name" value="TF_FadR/GntR_C"/>
</dbReference>